<accession>A0A084WUB2</accession>
<keyword evidence="4" id="KW-1185">Reference proteome</keyword>
<evidence type="ECO:0000313" key="4">
    <source>
        <dbReference type="Proteomes" id="UP000030765"/>
    </source>
</evidence>
<dbReference type="EMBL" id="ATLV01027044">
    <property type="status" value="NOT_ANNOTATED_CDS"/>
    <property type="molecule type" value="Genomic_DNA"/>
</dbReference>
<sequence length="66" mass="7327">MGHDHASKLMMTIMLTMWFPAGTRLEPTHTLRCPVGTMRQSYSRRGKCVLPKYSAAGSDASADGRR</sequence>
<reference evidence="2 4" key="1">
    <citation type="journal article" date="2014" name="BMC Genomics">
        <title>Genome sequence of Anopheles sinensis provides insight into genetics basis of mosquito competence for malaria parasites.</title>
        <authorList>
            <person name="Zhou D."/>
            <person name="Zhang D."/>
            <person name="Ding G."/>
            <person name="Shi L."/>
            <person name="Hou Q."/>
            <person name="Ye Y."/>
            <person name="Xu Y."/>
            <person name="Zhou H."/>
            <person name="Xiong C."/>
            <person name="Li S."/>
            <person name="Yu J."/>
            <person name="Hong S."/>
            <person name="Yu X."/>
            <person name="Zou P."/>
            <person name="Chen C."/>
            <person name="Chang X."/>
            <person name="Wang W."/>
            <person name="Lv Y."/>
            <person name="Sun Y."/>
            <person name="Ma L."/>
            <person name="Shen B."/>
            <person name="Zhu C."/>
        </authorList>
    </citation>
    <scope>NUCLEOTIDE SEQUENCE [LARGE SCALE GENOMIC DNA]</scope>
</reference>
<name>A0A084WUB2_ANOSI</name>
<organism evidence="2">
    <name type="scientific">Anopheles sinensis</name>
    <name type="common">Mosquito</name>
    <dbReference type="NCBI Taxonomy" id="74873"/>
    <lineage>
        <taxon>Eukaryota</taxon>
        <taxon>Metazoa</taxon>
        <taxon>Ecdysozoa</taxon>
        <taxon>Arthropoda</taxon>
        <taxon>Hexapoda</taxon>
        <taxon>Insecta</taxon>
        <taxon>Pterygota</taxon>
        <taxon>Neoptera</taxon>
        <taxon>Endopterygota</taxon>
        <taxon>Diptera</taxon>
        <taxon>Nematocera</taxon>
        <taxon>Culicoidea</taxon>
        <taxon>Culicidae</taxon>
        <taxon>Anophelinae</taxon>
        <taxon>Anopheles</taxon>
    </lineage>
</organism>
<dbReference type="EMBL" id="KE525421">
    <property type="protein sequence ID" value="KFB53806.1"/>
    <property type="molecule type" value="Genomic_DNA"/>
</dbReference>
<evidence type="ECO:0000256" key="1">
    <source>
        <dbReference type="SAM" id="SignalP"/>
    </source>
</evidence>
<dbReference type="EnsemblMetazoa" id="ASIC022044-RA">
    <property type="protein sequence ID" value="ASIC022044-PA"/>
    <property type="gene ID" value="ASIC022044"/>
</dbReference>
<evidence type="ECO:0000313" key="3">
    <source>
        <dbReference type="EnsemblMetazoa" id="ASIC022044-PA"/>
    </source>
</evidence>
<protein>
    <submittedName>
        <fullName evidence="2 3">Septum site-determining protein MinC</fullName>
    </submittedName>
</protein>
<proteinExistence type="predicted"/>
<dbReference type="Proteomes" id="UP000030765">
    <property type="component" value="Unassembled WGS sequence"/>
</dbReference>
<evidence type="ECO:0000313" key="2">
    <source>
        <dbReference type="EMBL" id="KFB53806.1"/>
    </source>
</evidence>
<reference evidence="3" key="2">
    <citation type="submission" date="2020-05" db="UniProtKB">
        <authorList>
            <consortium name="EnsemblMetazoa"/>
        </authorList>
    </citation>
    <scope>IDENTIFICATION</scope>
</reference>
<gene>
    <name evidence="2" type="ORF">ZHAS_00022044</name>
</gene>
<feature type="signal peptide" evidence="1">
    <location>
        <begin position="1"/>
        <end position="25"/>
    </location>
</feature>
<feature type="chain" id="PRO_5010760061" evidence="1">
    <location>
        <begin position="26"/>
        <end position="66"/>
    </location>
</feature>
<dbReference type="AlphaFoldDB" id="A0A084WUB2"/>
<keyword evidence="1" id="KW-0732">Signal</keyword>
<dbReference type="VEuPathDB" id="VectorBase:ASIC022044"/>